<dbReference type="AlphaFoldDB" id="A0A9N7W0R8"/>
<accession>A0A9N7W0R8</accession>
<sequence>MTFTQTGHISKGLTVSSKGSEAENHPALTWANLVTHTFDVCLRRAFERSRPRYDRAGRVIHDWAVCSPVEEADTPDWPHLLLAIEMLATPFTGHRDAGHTFYLPLLMSTCINPILH</sequence>
<gene>
    <name evidence="2" type="ORF">PLEPLA_LOCUS45894</name>
</gene>
<feature type="region of interest" description="Disordered" evidence="1">
    <location>
        <begin position="1"/>
        <end position="20"/>
    </location>
</feature>
<comment type="caution">
    <text evidence="2">The sequence shown here is derived from an EMBL/GenBank/DDBJ whole genome shotgun (WGS) entry which is preliminary data.</text>
</comment>
<dbReference type="Proteomes" id="UP001153269">
    <property type="component" value="Unassembled WGS sequence"/>
</dbReference>
<name>A0A9N7W0R8_PLEPL</name>
<proteinExistence type="predicted"/>
<evidence type="ECO:0000313" key="3">
    <source>
        <dbReference type="Proteomes" id="UP001153269"/>
    </source>
</evidence>
<evidence type="ECO:0000256" key="1">
    <source>
        <dbReference type="SAM" id="MobiDB-lite"/>
    </source>
</evidence>
<keyword evidence="3" id="KW-1185">Reference proteome</keyword>
<feature type="compositionally biased region" description="Polar residues" evidence="1">
    <location>
        <begin position="1"/>
        <end position="19"/>
    </location>
</feature>
<evidence type="ECO:0000313" key="2">
    <source>
        <dbReference type="EMBL" id="CAB1458066.1"/>
    </source>
</evidence>
<dbReference type="EMBL" id="CADEAL010004370">
    <property type="protein sequence ID" value="CAB1458066.1"/>
    <property type="molecule type" value="Genomic_DNA"/>
</dbReference>
<reference evidence="2" key="1">
    <citation type="submission" date="2020-03" db="EMBL/GenBank/DDBJ databases">
        <authorList>
            <person name="Weist P."/>
        </authorList>
    </citation>
    <scope>NUCLEOTIDE SEQUENCE</scope>
</reference>
<protein>
    <submittedName>
        <fullName evidence="2">Uncharacterized protein</fullName>
    </submittedName>
</protein>
<organism evidence="2 3">
    <name type="scientific">Pleuronectes platessa</name>
    <name type="common">European plaice</name>
    <dbReference type="NCBI Taxonomy" id="8262"/>
    <lineage>
        <taxon>Eukaryota</taxon>
        <taxon>Metazoa</taxon>
        <taxon>Chordata</taxon>
        <taxon>Craniata</taxon>
        <taxon>Vertebrata</taxon>
        <taxon>Euteleostomi</taxon>
        <taxon>Actinopterygii</taxon>
        <taxon>Neopterygii</taxon>
        <taxon>Teleostei</taxon>
        <taxon>Neoteleostei</taxon>
        <taxon>Acanthomorphata</taxon>
        <taxon>Carangaria</taxon>
        <taxon>Pleuronectiformes</taxon>
        <taxon>Pleuronectoidei</taxon>
        <taxon>Pleuronectidae</taxon>
        <taxon>Pleuronectes</taxon>
    </lineage>
</organism>